<keyword evidence="14 15" id="KW-0472">Membrane</keyword>
<dbReference type="PROSITE" id="PS51371">
    <property type="entry name" value="CBS"/>
    <property type="match status" value="2"/>
</dbReference>
<dbReference type="Gene3D" id="3.10.580.10">
    <property type="entry name" value="CBS-domain"/>
    <property type="match status" value="1"/>
</dbReference>
<keyword evidence="9" id="KW-0378">Hydrolase</keyword>
<dbReference type="InterPro" id="IPR000644">
    <property type="entry name" value="CBS_dom"/>
</dbReference>
<keyword evidence="8" id="KW-0677">Repeat</keyword>
<keyword evidence="13" id="KW-0129">CBS domain</keyword>
<sequence length="376" mass="42969">MKTSFKKNQVRFGKLFGIPLTFDYSWFLVLFFVTWILAGSYFPSEYKNWSHVYYWLIGGITSILFFVSVLLHEIGHSLVAKKFNYKVKQVKLFIFGGISEIGEEPRNPKEEFLISVAGPVVTFLLAGLFYGLAAVTKGNEYLYALFHYLGLINLFLGFFNILPGFPLDGGRILRAIIWARTKDFDKANKLAAGVGRIFGFFVIMIGFLEMMAGYFIDGLWMSFIGWFLESAAFAQIQREKFTKYLGGHTVEEAMTKAYGLVPADTTIAEFVQNEILTRHRRSFLVEDYGKYIGLLTVHDIKNVSQNDWEKTKVTDVMKPLDQVKTVEINYPLTDALKAMDKEGFNQMPVLEENKIVGMLSRESIISFFSSLNLKEK</sequence>
<keyword evidence="10" id="KW-0862">Zinc</keyword>
<feature type="transmembrane region" description="Helical" evidence="15">
    <location>
        <begin position="53"/>
        <end position="72"/>
    </location>
</feature>
<keyword evidence="7" id="KW-0479">Metal-binding</keyword>
<dbReference type="InterPro" id="IPR008915">
    <property type="entry name" value="Peptidase_M50"/>
</dbReference>
<protein>
    <recommendedName>
        <fullName evidence="16">CBS domain-containing protein</fullName>
    </recommendedName>
</protein>
<keyword evidence="5" id="KW-0645">Protease</keyword>
<evidence type="ECO:0000256" key="6">
    <source>
        <dbReference type="ARBA" id="ARBA00022692"/>
    </source>
</evidence>
<dbReference type="Pfam" id="PF00571">
    <property type="entry name" value="CBS"/>
    <property type="match status" value="2"/>
</dbReference>
<evidence type="ECO:0000256" key="14">
    <source>
        <dbReference type="ARBA" id="ARBA00023136"/>
    </source>
</evidence>
<comment type="cofactor">
    <cofactor evidence="1">
        <name>Zn(2+)</name>
        <dbReference type="ChEBI" id="CHEBI:29105"/>
    </cofactor>
</comment>
<evidence type="ECO:0000256" key="7">
    <source>
        <dbReference type="ARBA" id="ARBA00022723"/>
    </source>
</evidence>
<evidence type="ECO:0000256" key="1">
    <source>
        <dbReference type="ARBA" id="ARBA00001947"/>
    </source>
</evidence>
<dbReference type="PANTHER" id="PTHR39188:SF3">
    <property type="entry name" value="STAGE IV SPORULATION PROTEIN FB"/>
    <property type="match status" value="1"/>
</dbReference>
<dbReference type="AlphaFoldDB" id="A0A3B1CJY2"/>
<accession>A0A3B1CJY2</accession>
<evidence type="ECO:0000256" key="9">
    <source>
        <dbReference type="ARBA" id="ARBA00022801"/>
    </source>
</evidence>
<proteinExistence type="inferred from homology"/>
<feature type="transmembrane region" description="Helical" evidence="15">
    <location>
        <begin position="112"/>
        <end position="135"/>
    </location>
</feature>
<dbReference type="PIRSF" id="PIRSF006404">
    <property type="entry name" value="UCP006404_Pept_M50_CBS"/>
    <property type="match status" value="1"/>
</dbReference>
<dbReference type="EMBL" id="UOGD01000270">
    <property type="protein sequence ID" value="VAX24248.1"/>
    <property type="molecule type" value="Genomic_DNA"/>
</dbReference>
<feature type="domain" description="CBS" evidence="16">
    <location>
        <begin position="317"/>
        <end position="375"/>
    </location>
</feature>
<dbReference type="Pfam" id="PF02163">
    <property type="entry name" value="Peptidase_M50"/>
    <property type="match status" value="2"/>
</dbReference>
<dbReference type="CDD" id="cd06164">
    <property type="entry name" value="S2P-M50_SpoIVFB_CBS"/>
    <property type="match status" value="1"/>
</dbReference>
<keyword evidence="4" id="KW-1003">Cell membrane</keyword>
<dbReference type="GO" id="GO:0006508">
    <property type="term" value="P:proteolysis"/>
    <property type="evidence" value="ECO:0007669"/>
    <property type="project" value="UniProtKB-KW"/>
</dbReference>
<keyword evidence="6 15" id="KW-0812">Transmembrane</keyword>
<dbReference type="InterPro" id="IPR046342">
    <property type="entry name" value="CBS_dom_sf"/>
</dbReference>
<feature type="transmembrane region" description="Helical" evidence="15">
    <location>
        <begin position="141"/>
        <end position="162"/>
    </location>
</feature>
<keyword evidence="12" id="KW-0482">Metalloprotease</keyword>
<evidence type="ECO:0000256" key="11">
    <source>
        <dbReference type="ARBA" id="ARBA00022989"/>
    </source>
</evidence>
<feature type="transmembrane region" description="Helical" evidence="15">
    <location>
        <begin position="190"/>
        <end position="208"/>
    </location>
</feature>
<gene>
    <name evidence="17" type="ORF">MNBD_IGNAVI01-2623</name>
</gene>
<dbReference type="GO" id="GO:0005886">
    <property type="term" value="C:plasma membrane"/>
    <property type="evidence" value="ECO:0007669"/>
    <property type="project" value="UniProtKB-SubCell"/>
</dbReference>
<reference evidence="17" key="1">
    <citation type="submission" date="2018-06" db="EMBL/GenBank/DDBJ databases">
        <authorList>
            <person name="Zhirakovskaya E."/>
        </authorList>
    </citation>
    <scope>NUCLEOTIDE SEQUENCE</scope>
</reference>
<evidence type="ECO:0000256" key="8">
    <source>
        <dbReference type="ARBA" id="ARBA00022737"/>
    </source>
</evidence>
<evidence type="ECO:0000259" key="16">
    <source>
        <dbReference type="PROSITE" id="PS51371"/>
    </source>
</evidence>
<dbReference type="SMART" id="SM00116">
    <property type="entry name" value="CBS"/>
    <property type="match status" value="2"/>
</dbReference>
<name>A0A3B1CJY2_9ZZZZ</name>
<evidence type="ECO:0000313" key="17">
    <source>
        <dbReference type="EMBL" id="VAX24248.1"/>
    </source>
</evidence>
<evidence type="ECO:0000256" key="4">
    <source>
        <dbReference type="ARBA" id="ARBA00022475"/>
    </source>
</evidence>
<dbReference type="GO" id="GO:0046872">
    <property type="term" value="F:metal ion binding"/>
    <property type="evidence" value="ECO:0007669"/>
    <property type="project" value="UniProtKB-KW"/>
</dbReference>
<evidence type="ECO:0000256" key="2">
    <source>
        <dbReference type="ARBA" id="ARBA00004651"/>
    </source>
</evidence>
<dbReference type="PANTHER" id="PTHR39188">
    <property type="entry name" value="MEMBRANE-ASSOCIATED ZINC METALLOPROTEASE M50B"/>
    <property type="match status" value="1"/>
</dbReference>
<comment type="subcellular location">
    <subcellularLocation>
        <location evidence="2">Cell membrane</location>
        <topology evidence="2">Multi-pass membrane protein</topology>
    </subcellularLocation>
</comment>
<evidence type="ECO:0000256" key="3">
    <source>
        <dbReference type="ARBA" id="ARBA00007931"/>
    </source>
</evidence>
<evidence type="ECO:0000256" key="12">
    <source>
        <dbReference type="ARBA" id="ARBA00023049"/>
    </source>
</evidence>
<feature type="domain" description="CBS" evidence="16">
    <location>
        <begin position="254"/>
        <end position="311"/>
    </location>
</feature>
<dbReference type="SUPFAM" id="SSF54631">
    <property type="entry name" value="CBS-domain pair"/>
    <property type="match status" value="1"/>
</dbReference>
<keyword evidence="11 15" id="KW-1133">Transmembrane helix</keyword>
<evidence type="ECO:0000256" key="10">
    <source>
        <dbReference type="ARBA" id="ARBA00022833"/>
    </source>
</evidence>
<evidence type="ECO:0000256" key="15">
    <source>
        <dbReference type="SAM" id="Phobius"/>
    </source>
</evidence>
<evidence type="ECO:0000256" key="13">
    <source>
        <dbReference type="ARBA" id="ARBA00023122"/>
    </source>
</evidence>
<comment type="similarity">
    <text evidence="3">Belongs to the peptidase M50B family.</text>
</comment>
<organism evidence="17">
    <name type="scientific">hydrothermal vent metagenome</name>
    <dbReference type="NCBI Taxonomy" id="652676"/>
    <lineage>
        <taxon>unclassified sequences</taxon>
        <taxon>metagenomes</taxon>
        <taxon>ecological metagenomes</taxon>
    </lineage>
</organism>
<dbReference type="GO" id="GO:0008237">
    <property type="term" value="F:metallopeptidase activity"/>
    <property type="evidence" value="ECO:0007669"/>
    <property type="project" value="UniProtKB-KW"/>
</dbReference>
<dbReference type="InterPro" id="IPR016483">
    <property type="entry name" value="UCP006404_Pept_M50_CBS"/>
</dbReference>
<feature type="transmembrane region" description="Helical" evidence="15">
    <location>
        <begin position="21"/>
        <end position="41"/>
    </location>
</feature>
<evidence type="ECO:0000256" key="5">
    <source>
        <dbReference type="ARBA" id="ARBA00022670"/>
    </source>
</evidence>